<sequence length="51" mass="6262">MRNYFLKNVKFFCREKQNEKDEKCHLRCLLKKKNRWIKIGIYGNALSGKDR</sequence>
<dbReference type="Proteomes" id="UP000274131">
    <property type="component" value="Unassembled WGS sequence"/>
</dbReference>
<dbReference type="AlphaFoldDB" id="A0A0N4VLN3"/>
<evidence type="ECO:0000313" key="1">
    <source>
        <dbReference type="EMBL" id="VDD96328.1"/>
    </source>
</evidence>
<name>A0A0N4VLN3_ENTVE</name>
<organism evidence="3">
    <name type="scientific">Enterobius vermicularis</name>
    <name type="common">Human pinworm</name>
    <dbReference type="NCBI Taxonomy" id="51028"/>
    <lineage>
        <taxon>Eukaryota</taxon>
        <taxon>Metazoa</taxon>
        <taxon>Ecdysozoa</taxon>
        <taxon>Nematoda</taxon>
        <taxon>Chromadorea</taxon>
        <taxon>Rhabditida</taxon>
        <taxon>Spirurina</taxon>
        <taxon>Oxyuridomorpha</taxon>
        <taxon>Oxyuroidea</taxon>
        <taxon>Oxyuridae</taxon>
        <taxon>Enterobius</taxon>
    </lineage>
</organism>
<reference evidence="1 2" key="2">
    <citation type="submission" date="2018-10" db="EMBL/GenBank/DDBJ databases">
        <authorList>
            <consortium name="Pathogen Informatics"/>
        </authorList>
    </citation>
    <scope>NUCLEOTIDE SEQUENCE [LARGE SCALE GENOMIC DNA]</scope>
</reference>
<protein>
    <submittedName>
        <fullName evidence="1 3">Uncharacterized protein</fullName>
    </submittedName>
</protein>
<dbReference type="EMBL" id="UXUI01011553">
    <property type="protein sequence ID" value="VDD96328.1"/>
    <property type="molecule type" value="Genomic_DNA"/>
</dbReference>
<reference evidence="3" key="1">
    <citation type="submission" date="2017-02" db="UniProtKB">
        <authorList>
            <consortium name="WormBaseParasite"/>
        </authorList>
    </citation>
    <scope>IDENTIFICATION</scope>
</reference>
<proteinExistence type="predicted"/>
<evidence type="ECO:0000313" key="3">
    <source>
        <dbReference type="WBParaSite" id="EVEC_0001180101-mRNA-1"/>
    </source>
</evidence>
<accession>A0A0N4VLN3</accession>
<gene>
    <name evidence="1" type="ORF">EVEC_LOCUS11079</name>
</gene>
<evidence type="ECO:0000313" key="2">
    <source>
        <dbReference type="Proteomes" id="UP000274131"/>
    </source>
</evidence>
<dbReference type="WBParaSite" id="EVEC_0001180101-mRNA-1">
    <property type="protein sequence ID" value="EVEC_0001180101-mRNA-1"/>
    <property type="gene ID" value="EVEC_0001180101"/>
</dbReference>
<keyword evidence="2" id="KW-1185">Reference proteome</keyword>